<evidence type="ECO:0000259" key="5">
    <source>
        <dbReference type="Pfam" id="PF01055"/>
    </source>
</evidence>
<keyword evidence="3 4" id="KW-0326">Glycosidase</keyword>
<dbReference type="InterPro" id="IPR033403">
    <property type="entry name" value="DUF5110"/>
</dbReference>
<dbReference type="CDD" id="cd06604">
    <property type="entry name" value="GH31_glucosidase_II_MalA"/>
    <property type="match status" value="1"/>
</dbReference>
<protein>
    <submittedName>
        <fullName evidence="9">Glycoside hydrolase family 31 protein</fullName>
    </submittedName>
</protein>
<dbReference type="PROSITE" id="PS00129">
    <property type="entry name" value="GLYCOSYL_HYDROL_F31_1"/>
    <property type="match status" value="1"/>
</dbReference>
<evidence type="ECO:0000313" key="10">
    <source>
        <dbReference type="Proteomes" id="UP001168552"/>
    </source>
</evidence>
<keyword evidence="10" id="KW-1185">Reference proteome</keyword>
<feature type="domain" description="Glycoside hydrolase family 31 TIM barrel" evidence="5">
    <location>
        <begin position="250"/>
        <end position="577"/>
    </location>
</feature>
<evidence type="ECO:0000259" key="8">
    <source>
        <dbReference type="Pfam" id="PF21365"/>
    </source>
</evidence>
<feature type="domain" description="Glycoside hydrolase family 31 N-terminal" evidence="6">
    <location>
        <begin position="35"/>
        <end position="208"/>
    </location>
</feature>
<dbReference type="Pfam" id="PF01055">
    <property type="entry name" value="Glyco_hydro_31_2nd"/>
    <property type="match status" value="1"/>
</dbReference>
<dbReference type="InterPro" id="IPR011013">
    <property type="entry name" value="Gal_mutarotase_sf_dom"/>
</dbReference>
<dbReference type="Pfam" id="PF13802">
    <property type="entry name" value="Gal_mutarotas_2"/>
    <property type="match status" value="1"/>
</dbReference>
<dbReference type="RefSeq" id="WP_320003610.1">
    <property type="nucleotide sequence ID" value="NZ_JAUHJS010000003.1"/>
</dbReference>
<evidence type="ECO:0000313" key="9">
    <source>
        <dbReference type="EMBL" id="MDN4165080.1"/>
    </source>
</evidence>
<evidence type="ECO:0000256" key="3">
    <source>
        <dbReference type="ARBA" id="ARBA00023295"/>
    </source>
</evidence>
<dbReference type="InterPro" id="IPR025887">
    <property type="entry name" value="Glyco_hydro_31_N_dom"/>
</dbReference>
<sequence>MQTQTKYSIKYYPGTINSVSQEGNFFYFYTEDTILELSVKTDRILRFRYAADGFFQKDFSYAVSKYASIHMTQLGFEEHAEHYEVHTAELICQIRKENLKITLLNKKHELILQDEAGFHWQHYLQKGGKINYCSKEIQPDEAFYGLGDKPTELNLRGKYLENYGTDTYGFPKDGDPLYKNIPFYMGLHSQGRQGYGIFFDNTFRTIFDFGKGDTDTASFWARGGEMNYYFIYGPDLLEVAEQYATLTGTPEMPPLWALGYHQCRWSYYPESKVKEITSEFRKRKIPCDAIYLDIDYMDGFRCFTWNKEYFPEPKRMVKELLGDGFKTVVIIDPGIKMDKDYWVWQQGIQKDYFCKRADGTLMEGDVWPGKCNFPDFTNPEVREWWSGLFRGLMETGVRGVWNDMNEPAVFEIGTFPEDVRHDYDGNPCSHRKAHNVYGMQMARATYHGVKRYMMPNRPFIITRSAYSGVQRYSSVWTGDNIATWEHLWIANVQCQRLSVSGISFAGSDVGGFIGEPDGELYTRWIQLATFHPFFRTHSSGNDTKTEQEPWSFGHKYETIVRKFINLRYQLLPYLYTAFWQYVKQGTPILRPLAYLDQNDPETHQRMDEFGYGEHILVCPVLEPGVSERNVYLPKGIWYHYEGGYVARGGQEVKVQCPLDKMPIFVKAGAVIPSFPKMQYVGESPIKEMTLHVYFQQDEEVVSTLYEDDGDNHGYKNGLYNLHKFETFGKKQDLIVTHHMENDKYESDYRQFKLVFHGVPFEAKEYIIDGKVYSLQKRNSLNNLVWIKADKHFKRIILR</sequence>
<dbReference type="PANTHER" id="PTHR22762:SF120">
    <property type="entry name" value="HETEROGLYCAN GLUCOSIDASE 1"/>
    <property type="match status" value="1"/>
</dbReference>
<comment type="caution">
    <text evidence="9">The sequence shown here is derived from an EMBL/GenBank/DDBJ whole genome shotgun (WGS) entry which is preliminary data.</text>
</comment>
<reference evidence="9" key="1">
    <citation type="submission" date="2023-06" db="EMBL/GenBank/DDBJ databases">
        <title>Cytophagales bacterium Strain LB-30, isolated from soil.</title>
        <authorList>
            <person name="Liu B."/>
        </authorList>
    </citation>
    <scope>NUCLEOTIDE SEQUENCE</scope>
    <source>
        <strain evidence="9">LB-30</strain>
    </source>
</reference>
<name>A0ABT8F3V0_9BACT</name>
<evidence type="ECO:0000256" key="2">
    <source>
        <dbReference type="ARBA" id="ARBA00022801"/>
    </source>
</evidence>
<dbReference type="Gene3D" id="2.60.40.1760">
    <property type="entry name" value="glycosyl hydrolase (family 31)"/>
    <property type="match status" value="1"/>
</dbReference>
<feature type="domain" description="DUF5110" evidence="7">
    <location>
        <begin position="687"/>
        <end position="758"/>
    </location>
</feature>
<dbReference type="InterPro" id="IPR017853">
    <property type="entry name" value="GH"/>
</dbReference>
<proteinExistence type="inferred from homology"/>
<evidence type="ECO:0000259" key="7">
    <source>
        <dbReference type="Pfam" id="PF17137"/>
    </source>
</evidence>
<comment type="similarity">
    <text evidence="1 4">Belongs to the glycosyl hydrolase 31 family.</text>
</comment>
<evidence type="ECO:0000256" key="4">
    <source>
        <dbReference type="RuleBase" id="RU361185"/>
    </source>
</evidence>
<organism evidence="9 10">
    <name type="scientific">Shiella aurantiaca</name>
    <dbReference type="NCBI Taxonomy" id="3058365"/>
    <lineage>
        <taxon>Bacteria</taxon>
        <taxon>Pseudomonadati</taxon>
        <taxon>Bacteroidota</taxon>
        <taxon>Cytophagia</taxon>
        <taxon>Cytophagales</taxon>
        <taxon>Shiellaceae</taxon>
        <taxon>Shiella</taxon>
    </lineage>
</organism>
<gene>
    <name evidence="9" type="ORF">QWY31_06175</name>
</gene>
<dbReference type="SUPFAM" id="SSF51445">
    <property type="entry name" value="(Trans)glycosidases"/>
    <property type="match status" value="1"/>
</dbReference>
<dbReference type="CDD" id="cd14752">
    <property type="entry name" value="GH31_N"/>
    <property type="match status" value="1"/>
</dbReference>
<dbReference type="Gene3D" id="2.60.40.1180">
    <property type="entry name" value="Golgi alpha-mannosidase II"/>
    <property type="match status" value="2"/>
</dbReference>
<dbReference type="Pfam" id="PF21365">
    <property type="entry name" value="Glyco_hydro_31_3rd"/>
    <property type="match status" value="1"/>
</dbReference>
<dbReference type="InterPro" id="IPR000322">
    <property type="entry name" value="Glyco_hydro_31_TIM"/>
</dbReference>
<dbReference type="Pfam" id="PF17137">
    <property type="entry name" value="DUF5110"/>
    <property type="match status" value="1"/>
</dbReference>
<dbReference type="SUPFAM" id="SSF51011">
    <property type="entry name" value="Glycosyl hydrolase domain"/>
    <property type="match status" value="1"/>
</dbReference>
<dbReference type="Proteomes" id="UP001168552">
    <property type="component" value="Unassembled WGS sequence"/>
</dbReference>
<dbReference type="InterPro" id="IPR048395">
    <property type="entry name" value="Glyco_hydro_31_C"/>
</dbReference>
<dbReference type="SUPFAM" id="SSF74650">
    <property type="entry name" value="Galactose mutarotase-like"/>
    <property type="match status" value="1"/>
</dbReference>
<dbReference type="GO" id="GO:0016787">
    <property type="term" value="F:hydrolase activity"/>
    <property type="evidence" value="ECO:0007669"/>
    <property type="project" value="UniProtKB-KW"/>
</dbReference>
<dbReference type="Gene3D" id="3.20.20.80">
    <property type="entry name" value="Glycosidases"/>
    <property type="match status" value="1"/>
</dbReference>
<dbReference type="EMBL" id="JAUHJS010000003">
    <property type="protein sequence ID" value="MDN4165080.1"/>
    <property type="molecule type" value="Genomic_DNA"/>
</dbReference>
<feature type="domain" description="Glycosyl hydrolase family 31 C-terminal" evidence="8">
    <location>
        <begin position="585"/>
        <end position="671"/>
    </location>
</feature>
<accession>A0ABT8F3V0</accession>
<evidence type="ECO:0000259" key="6">
    <source>
        <dbReference type="Pfam" id="PF13802"/>
    </source>
</evidence>
<evidence type="ECO:0000256" key="1">
    <source>
        <dbReference type="ARBA" id="ARBA00007806"/>
    </source>
</evidence>
<dbReference type="PANTHER" id="PTHR22762">
    <property type="entry name" value="ALPHA-GLUCOSIDASE"/>
    <property type="match status" value="1"/>
</dbReference>
<keyword evidence="2 4" id="KW-0378">Hydrolase</keyword>
<dbReference type="InterPro" id="IPR013780">
    <property type="entry name" value="Glyco_hydro_b"/>
</dbReference>
<dbReference type="InterPro" id="IPR030458">
    <property type="entry name" value="Glyco_hydro_31_AS"/>
</dbReference>